<dbReference type="GO" id="GO:0005634">
    <property type="term" value="C:nucleus"/>
    <property type="evidence" value="ECO:0007669"/>
    <property type="project" value="TreeGrafter"/>
</dbReference>
<dbReference type="PROSITE" id="PS50089">
    <property type="entry name" value="ZF_RING_2"/>
    <property type="match status" value="1"/>
</dbReference>
<dbReference type="PANTHER" id="PTHR45931">
    <property type="entry name" value="SI:CH211-59O9.10"/>
    <property type="match status" value="1"/>
</dbReference>
<feature type="region of interest" description="Disordered" evidence="5">
    <location>
        <begin position="354"/>
        <end position="400"/>
    </location>
</feature>
<keyword evidence="1" id="KW-0479">Metal-binding</keyword>
<dbReference type="InterPro" id="IPR001841">
    <property type="entry name" value="Znf_RING"/>
</dbReference>
<dbReference type="SMART" id="SM00184">
    <property type="entry name" value="RING"/>
    <property type="match status" value="1"/>
</dbReference>
<feature type="region of interest" description="Disordered" evidence="5">
    <location>
        <begin position="244"/>
        <end position="333"/>
    </location>
</feature>
<keyword evidence="8" id="KW-1185">Reference proteome</keyword>
<feature type="compositionally biased region" description="Basic and acidic residues" evidence="5">
    <location>
        <begin position="364"/>
        <end position="373"/>
    </location>
</feature>
<feature type="compositionally biased region" description="Low complexity" evidence="5">
    <location>
        <begin position="422"/>
        <end position="436"/>
    </location>
</feature>
<feature type="compositionally biased region" description="Low complexity" evidence="5">
    <location>
        <begin position="380"/>
        <end position="395"/>
    </location>
</feature>
<evidence type="ECO:0000256" key="1">
    <source>
        <dbReference type="ARBA" id="ARBA00022723"/>
    </source>
</evidence>
<evidence type="ECO:0000313" key="7">
    <source>
        <dbReference type="EMBL" id="KAL1515586.1"/>
    </source>
</evidence>
<sequence>MYPFGHMVSLINSIAMRWRAMAPNMARASARWFCHACLVEFRGEQGDGSAEVACPGCTGAFVELIVPSSRPPARTADDELDAAEIFFNLTFFSETPLADSWARGTPSTDDIRSRTPPTPAPSSLHHLSSTKLTAAQIEHEPECAICSEEYREGEEVSELRCGHHYHRWCISDWLSRQCSCPVCREALPVPPPPATHAATRLAASAFTGAELVSPRDLARAIGTSHFPQLSGGGSSASASILALRGVPPLSPGDRSDSSERTGPSDEWEAEGAEAAVSRDGAPRQRAPESSAVPSSCRPGGGEAAGGAASSARALPPSHPHTHRLPPPPAAETASLGARRACNFCSSLSFPRRAARPSRAASCDGEARDLERRAPLRRARSSVTSASSPEPHASPSGRLGSLAGKVWRSVSARSITQPGRRIAPNAAGATPPAEGEGSSSNGWVGCEPIDVDLSLRQINLLPQQLTSLADGTQGFFAFLSVSAPADDVEGADSHHASGALSARASSADRPLVWIPAASVSAARMSAPGMARRVAVLYSLESSHGQLLDGKDVPHNQEAATRAFRGLELVAKKEWLQRAQRTSRSGSTHATAAAARAATRAAFVADAA</sequence>
<evidence type="ECO:0000313" key="8">
    <source>
        <dbReference type="Proteomes" id="UP001515480"/>
    </source>
</evidence>
<dbReference type="SUPFAM" id="SSF57850">
    <property type="entry name" value="RING/U-box"/>
    <property type="match status" value="1"/>
</dbReference>
<feature type="region of interest" description="Disordered" evidence="5">
    <location>
        <begin position="413"/>
        <end position="441"/>
    </location>
</feature>
<evidence type="ECO:0000256" key="4">
    <source>
        <dbReference type="PROSITE-ProRule" id="PRU00175"/>
    </source>
</evidence>
<organism evidence="7 8">
    <name type="scientific">Prymnesium parvum</name>
    <name type="common">Toxic golden alga</name>
    <dbReference type="NCBI Taxonomy" id="97485"/>
    <lineage>
        <taxon>Eukaryota</taxon>
        <taxon>Haptista</taxon>
        <taxon>Haptophyta</taxon>
        <taxon>Prymnesiophyceae</taxon>
        <taxon>Prymnesiales</taxon>
        <taxon>Prymnesiaceae</taxon>
        <taxon>Prymnesium</taxon>
    </lineage>
</organism>
<dbReference type="PANTHER" id="PTHR45931:SF3">
    <property type="entry name" value="RING ZINC FINGER-CONTAINING PROTEIN"/>
    <property type="match status" value="1"/>
</dbReference>
<dbReference type="Pfam" id="PF13639">
    <property type="entry name" value="zf-RING_2"/>
    <property type="match status" value="1"/>
</dbReference>
<evidence type="ECO:0000256" key="3">
    <source>
        <dbReference type="ARBA" id="ARBA00022833"/>
    </source>
</evidence>
<keyword evidence="2 4" id="KW-0863">Zinc-finger</keyword>
<dbReference type="InterPro" id="IPR013083">
    <property type="entry name" value="Znf_RING/FYVE/PHD"/>
</dbReference>
<feature type="domain" description="RING-type" evidence="6">
    <location>
        <begin position="143"/>
        <end position="184"/>
    </location>
</feature>
<gene>
    <name evidence="7" type="ORF">AB1Y20_002206</name>
</gene>
<keyword evidence="3" id="KW-0862">Zinc</keyword>
<name>A0AB34JAB3_PRYPA</name>
<dbReference type="CDD" id="cd16454">
    <property type="entry name" value="RING-H2_PA-TM-RING"/>
    <property type="match status" value="1"/>
</dbReference>
<accession>A0AB34JAB3</accession>
<evidence type="ECO:0000256" key="2">
    <source>
        <dbReference type="ARBA" id="ARBA00022771"/>
    </source>
</evidence>
<feature type="region of interest" description="Disordered" evidence="5">
    <location>
        <begin position="100"/>
        <end position="128"/>
    </location>
</feature>
<reference evidence="7 8" key="1">
    <citation type="journal article" date="2024" name="Science">
        <title>Giant polyketide synthase enzymes in the biosynthesis of giant marine polyether toxins.</title>
        <authorList>
            <person name="Fallon T.R."/>
            <person name="Shende V.V."/>
            <person name="Wierzbicki I.H."/>
            <person name="Pendleton A.L."/>
            <person name="Watervoot N.F."/>
            <person name="Auber R.P."/>
            <person name="Gonzalez D.J."/>
            <person name="Wisecaver J.H."/>
            <person name="Moore B.S."/>
        </authorList>
    </citation>
    <scope>NUCLEOTIDE SEQUENCE [LARGE SCALE GENOMIC DNA]</scope>
    <source>
        <strain evidence="7 8">12B1</strain>
    </source>
</reference>
<dbReference type="EMBL" id="JBGBPQ010000011">
    <property type="protein sequence ID" value="KAL1515586.1"/>
    <property type="molecule type" value="Genomic_DNA"/>
</dbReference>
<dbReference type="GO" id="GO:0008270">
    <property type="term" value="F:zinc ion binding"/>
    <property type="evidence" value="ECO:0007669"/>
    <property type="project" value="UniProtKB-KW"/>
</dbReference>
<protein>
    <recommendedName>
        <fullName evidence="6">RING-type domain-containing protein</fullName>
    </recommendedName>
</protein>
<comment type="caution">
    <text evidence="7">The sequence shown here is derived from an EMBL/GenBank/DDBJ whole genome shotgun (WGS) entry which is preliminary data.</text>
</comment>
<dbReference type="AlphaFoldDB" id="A0AB34JAB3"/>
<dbReference type="InterPro" id="IPR051834">
    <property type="entry name" value="RING_finger_E3_ligase"/>
</dbReference>
<evidence type="ECO:0000256" key="5">
    <source>
        <dbReference type="SAM" id="MobiDB-lite"/>
    </source>
</evidence>
<proteinExistence type="predicted"/>
<evidence type="ECO:0000259" key="6">
    <source>
        <dbReference type="PROSITE" id="PS50089"/>
    </source>
</evidence>
<dbReference type="Gene3D" id="3.30.40.10">
    <property type="entry name" value="Zinc/RING finger domain, C3HC4 (zinc finger)"/>
    <property type="match status" value="1"/>
</dbReference>
<feature type="compositionally biased region" description="Basic and acidic residues" evidence="5">
    <location>
        <begin position="253"/>
        <end position="263"/>
    </location>
</feature>
<dbReference type="GO" id="GO:0006511">
    <property type="term" value="P:ubiquitin-dependent protein catabolic process"/>
    <property type="evidence" value="ECO:0007669"/>
    <property type="project" value="TreeGrafter"/>
</dbReference>
<dbReference type="Proteomes" id="UP001515480">
    <property type="component" value="Unassembled WGS sequence"/>
</dbReference>
<dbReference type="GO" id="GO:0061630">
    <property type="term" value="F:ubiquitin protein ligase activity"/>
    <property type="evidence" value="ECO:0007669"/>
    <property type="project" value="TreeGrafter"/>
</dbReference>